<protein>
    <submittedName>
        <fullName evidence="1">Uncharacterized protein</fullName>
    </submittedName>
</protein>
<reference evidence="1 2" key="1">
    <citation type="submission" date="2019-05" db="EMBL/GenBank/DDBJ databases">
        <title>Emergence of the Ug99 lineage of the wheat stem rust pathogen through somatic hybridization.</title>
        <authorList>
            <person name="Li F."/>
            <person name="Upadhyaya N.M."/>
            <person name="Sperschneider J."/>
            <person name="Matny O."/>
            <person name="Nguyen-Phuc H."/>
            <person name="Mago R."/>
            <person name="Raley C."/>
            <person name="Miller M.E."/>
            <person name="Silverstein K.A.T."/>
            <person name="Henningsen E."/>
            <person name="Hirsch C.D."/>
            <person name="Visser B."/>
            <person name="Pretorius Z.A."/>
            <person name="Steffenson B.J."/>
            <person name="Schwessinger B."/>
            <person name="Dodds P.N."/>
            <person name="Figueroa M."/>
        </authorList>
    </citation>
    <scope>NUCLEOTIDE SEQUENCE [LARGE SCALE GENOMIC DNA]</scope>
    <source>
        <strain evidence="1 2">Ug99</strain>
    </source>
</reference>
<evidence type="ECO:0000313" key="2">
    <source>
        <dbReference type="Proteomes" id="UP000325313"/>
    </source>
</evidence>
<accession>A0A5B0QU03</accession>
<dbReference type="Proteomes" id="UP000325313">
    <property type="component" value="Unassembled WGS sequence"/>
</dbReference>
<name>A0A5B0QU03_PUCGR</name>
<evidence type="ECO:0000313" key="1">
    <source>
        <dbReference type="EMBL" id="KAA1116771.1"/>
    </source>
</evidence>
<dbReference type="EMBL" id="VDEP01000270">
    <property type="protein sequence ID" value="KAA1116771.1"/>
    <property type="molecule type" value="Genomic_DNA"/>
</dbReference>
<sequence length="178" mass="19971">MHRINLVSSAARSELAAADNPNGHGYSLMSVVAMGAHDSKPTRCLTPYNYGCIFVHPSKATVCDSFKKDGSLDASVVQRNFWRANWIQSVRMSGPLASLASPSHKLKKEYLRKVEMLIAIAPKLWERSVTIQCVGPSCESNIRLADGRTQHPDRQVAFPPKARREDWRLRHKVIHPIE</sequence>
<dbReference type="AlphaFoldDB" id="A0A5B0QU03"/>
<organism evidence="1 2">
    <name type="scientific">Puccinia graminis f. sp. tritici</name>
    <dbReference type="NCBI Taxonomy" id="56615"/>
    <lineage>
        <taxon>Eukaryota</taxon>
        <taxon>Fungi</taxon>
        <taxon>Dikarya</taxon>
        <taxon>Basidiomycota</taxon>
        <taxon>Pucciniomycotina</taxon>
        <taxon>Pucciniomycetes</taxon>
        <taxon>Pucciniales</taxon>
        <taxon>Pucciniaceae</taxon>
        <taxon>Puccinia</taxon>
    </lineage>
</organism>
<gene>
    <name evidence="1" type="ORF">PGTUg99_017155</name>
</gene>
<comment type="caution">
    <text evidence="1">The sequence shown here is derived from an EMBL/GenBank/DDBJ whole genome shotgun (WGS) entry which is preliminary data.</text>
</comment>
<proteinExistence type="predicted"/>